<dbReference type="GO" id="GO:0015179">
    <property type="term" value="F:L-amino acid transmembrane transporter activity"/>
    <property type="evidence" value="ECO:0007669"/>
    <property type="project" value="TreeGrafter"/>
</dbReference>
<feature type="transmembrane region" description="Helical" evidence="5">
    <location>
        <begin position="478"/>
        <end position="500"/>
    </location>
</feature>
<evidence type="ECO:0000256" key="1">
    <source>
        <dbReference type="ARBA" id="ARBA00004141"/>
    </source>
</evidence>
<dbReference type="GO" id="GO:0016020">
    <property type="term" value="C:membrane"/>
    <property type="evidence" value="ECO:0007669"/>
    <property type="project" value="UniProtKB-SubCell"/>
</dbReference>
<evidence type="ECO:0000256" key="3">
    <source>
        <dbReference type="ARBA" id="ARBA00022989"/>
    </source>
</evidence>
<comment type="subcellular location">
    <subcellularLocation>
        <location evidence="1">Membrane</location>
        <topology evidence="1">Multi-pass membrane protein</topology>
    </subcellularLocation>
</comment>
<dbReference type="OrthoDB" id="28208at2759"/>
<keyword evidence="3 5" id="KW-1133">Transmembrane helix</keyword>
<feature type="transmembrane region" description="Helical" evidence="5">
    <location>
        <begin position="124"/>
        <end position="143"/>
    </location>
</feature>
<proteinExistence type="predicted"/>
<reference evidence="7" key="1">
    <citation type="submission" date="2020-06" db="EMBL/GenBank/DDBJ databases">
        <authorList>
            <consortium name="Plant Systems Biology data submission"/>
        </authorList>
    </citation>
    <scope>NUCLEOTIDE SEQUENCE</scope>
    <source>
        <strain evidence="7">D6</strain>
    </source>
</reference>
<gene>
    <name evidence="7" type="ORF">SEMRO_2898_G339710.1</name>
</gene>
<feature type="transmembrane region" description="Helical" evidence="5">
    <location>
        <begin position="213"/>
        <end position="229"/>
    </location>
</feature>
<keyword evidence="8" id="KW-1185">Reference proteome</keyword>
<feature type="transmembrane region" description="Helical" evidence="5">
    <location>
        <begin position="332"/>
        <end position="350"/>
    </location>
</feature>
<feature type="transmembrane region" description="Helical" evidence="5">
    <location>
        <begin position="241"/>
        <end position="258"/>
    </location>
</feature>
<dbReference type="PANTHER" id="PTHR22950:SF652">
    <property type="entry name" value="TRANSMEMBRANE AMINO ACID TRANSPORTER FAMILY PROTEIN"/>
    <property type="match status" value="1"/>
</dbReference>
<evidence type="ECO:0000259" key="6">
    <source>
        <dbReference type="Pfam" id="PF01490"/>
    </source>
</evidence>
<evidence type="ECO:0000256" key="4">
    <source>
        <dbReference type="ARBA" id="ARBA00023136"/>
    </source>
</evidence>
<dbReference type="Proteomes" id="UP001153069">
    <property type="component" value="Unassembled WGS sequence"/>
</dbReference>
<dbReference type="AlphaFoldDB" id="A0A9N8EYK8"/>
<dbReference type="PANTHER" id="PTHR22950">
    <property type="entry name" value="AMINO ACID TRANSPORTER"/>
    <property type="match status" value="1"/>
</dbReference>
<keyword evidence="2 5" id="KW-0812">Transmembrane</keyword>
<sequence>MSGLAENNNKDYGATSDEQEVCWNEEAGRASLLNNSSNGSSSNRRNSVRESILIMRQSIRESTANLVRSSITLSFGGRQCSVRSTGGTATIATEFFNLVKNLVGAGMLAIPNGVAAFADAPSALLPGAFFTFLMGAIFGYYFTLIGRTCRLTHTATYREVWEQTMGDGQSLAIIVSLVNMTKPALGNLAYSMILADTFRSLFAAVQVEVSRTMSLLLITFLGLLPLCLLKNLSVLAPTSMLGVFGFAATTVVMGIRYFDGSYAEGGKFATDMEEKYQPVFGNQGASAAWTNPKVLVLVCMLFEAFVAHYNAPRFYTELKNNTVQRYALMTTYSFGASSLIYFLVMVFGFLTFGKACDGYILNNYSNNDPMATFCRLCVAMALVCTYPIVFVGVRDAFLDLCKIPMEKHTSTNLNIVSVFLLTIITAIAASITDLGLVNAVGGGTLGTIVVFVFPAIMFRAAVEQQHPDDIDDGSLWEVNFAIALMWFGIILGIVGVYMAVTE</sequence>
<evidence type="ECO:0000256" key="5">
    <source>
        <dbReference type="SAM" id="Phobius"/>
    </source>
</evidence>
<evidence type="ECO:0000313" key="8">
    <source>
        <dbReference type="Proteomes" id="UP001153069"/>
    </source>
</evidence>
<feature type="domain" description="Amino acid transporter transmembrane" evidence="6">
    <location>
        <begin position="88"/>
        <end position="499"/>
    </location>
</feature>
<dbReference type="EMBL" id="CAICTM010002896">
    <property type="protein sequence ID" value="CAB9530482.1"/>
    <property type="molecule type" value="Genomic_DNA"/>
</dbReference>
<protein>
    <submittedName>
        <fullName evidence="7">Sodium-coupled neutral amino acid transporter 11</fullName>
    </submittedName>
</protein>
<name>A0A9N8EYK8_9STRA</name>
<keyword evidence="4 5" id="KW-0472">Membrane</keyword>
<feature type="transmembrane region" description="Helical" evidence="5">
    <location>
        <begin position="413"/>
        <end position="431"/>
    </location>
</feature>
<organism evidence="7 8">
    <name type="scientific">Seminavis robusta</name>
    <dbReference type="NCBI Taxonomy" id="568900"/>
    <lineage>
        <taxon>Eukaryota</taxon>
        <taxon>Sar</taxon>
        <taxon>Stramenopiles</taxon>
        <taxon>Ochrophyta</taxon>
        <taxon>Bacillariophyta</taxon>
        <taxon>Bacillariophyceae</taxon>
        <taxon>Bacillariophycidae</taxon>
        <taxon>Naviculales</taxon>
        <taxon>Naviculaceae</taxon>
        <taxon>Seminavis</taxon>
    </lineage>
</organism>
<evidence type="ECO:0000256" key="2">
    <source>
        <dbReference type="ARBA" id="ARBA00022692"/>
    </source>
</evidence>
<feature type="transmembrane region" description="Helical" evidence="5">
    <location>
        <begin position="98"/>
        <end position="118"/>
    </location>
</feature>
<comment type="caution">
    <text evidence="7">The sequence shown here is derived from an EMBL/GenBank/DDBJ whole genome shotgun (WGS) entry which is preliminary data.</text>
</comment>
<dbReference type="InterPro" id="IPR013057">
    <property type="entry name" value="AA_transpt_TM"/>
</dbReference>
<accession>A0A9N8EYK8</accession>
<feature type="transmembrane region" description="Helical" evidence="5">
    <location>
        <begin position="437"/>
        <end position="458"/>
    </location>
</feature>
<feature type="transmembrane region" description="Helical" evidence="5">
    <location>
        <begin position="294"/>
        <end position="311"/>
    </location>
</feature>
<dbReference type="Pfam" id="PF01490">
    <property type="entry name" value="Aa_trans"/>
    <property type="match status" value="1"/>
</dbReference>
<evidence type="ECO:0000313" key="7">
    <source>
        <dbReference type="EMBL" id="CAB9530482.1"/>
    </source>
</evidence>
<feature type="transmembrane region" description="Helical" evidence="5">
    <location>
        <begin position="370"/>
        <end position="393"/>
    </location>
</feature>